<accession>A0ABW0YF81</accession>
<dbReference type="GO" id="GO:0008168">
    <property type="term" value="F:methyltransferase activity"/>
    <property type="evidence" value="ECO:0007669"/>
    <property type="project" value="UniProtKB-KW"/>
</dbReference>
<dbReference type="EMBL" id="JBHSPP010000017">
    <property type="protein sequence ID" value="MFC5707578.1"/>
    <property type="molecule type" value="Genomic_DNA"/>
</dbReference>
<keyword evidence="3" id="KW-0949">S-adenosyl-L-methionine</keyword>
<evidence type="ECO:0000256" key="2">
    <source>
        <dbReference type="ARBA" id="ARBA00022679"/>
    </source>
</evidence>
<organism evidence="5 6">
    <name type="scientific">Aeromonas eucrenophila</name>
    <dbReference type="NCBI Taxonomy" id="649"/>
    <lineage>
        <taxon>Bacteria</taxon>
        <taxon>Pseudomonadati</taxon>
        <taxon>Pseudomonadota</taxon>
        <taxon>Gammaproteobacteria</taxon>
        <taxon>Aeromonadales</taxon>
        <taxon>Aeromonadaceae</taxon>
        <taxon>Aeromonas</taxon>
    </lineage>
</organism>
<keyword evidence="6" id="KW-1185">Reference proteome</keyword>
<proteinExistence type="inferred from homology"/>
<keyword evidence="2" id="KW-0808">Transferase</keyword>
<evidence type="ECO:0000256" key="3">
    <source>
        <dbReference type="ARBA" id="ARBA00022691"/>
    </source>
</evidence>
<dbReference type="PROSITE" id="PS51143">
    <property type="entry name" value="MT_A70"/>
    <property type="match status" value="1"/>
</dbReference>
<dbReference type="Proteomes" id="UP001596132">
    <property type="component" value="Unassembled WGS sequence"/>
</dbReference>
<dbReference type="InterPro" id="IPR007757">
    <property type="entry name" value="MT-A70-like"/>
</dbReference>
<evidence type="ECO:0000313" key="5">
    <source>
        <dbReference type="EMBL" id="MFC5707578.1"/>
    </source>
</evidence>
<keyword evidence="1 5" id="KW-0489">Methyltransferase</keyword>
<dbReference type="RefSeq" id="WP_042642180.1">
    <property type="nucleotide sequence ID" value="NZ_CDDF01000011.1"/>
</dbReference>
<comment type="caution">
    <text evidence="5">The sequence shown here is derived from an EMBL/GenBank/DDBJ whole genome shotgun (WGS) entry which is preliminary data.</text>
</comment>
<sequence>MKIDILNTDRKYRVIYADPAWKFGNRNTGGSMTSSAEAKYTVTSVADMAALPVAQLADENCLLVMWWVGSMPQEAIDLCCAWGFRLVNMNGFVWRKLTKAKRIPVFGMGFTTRAGSESALIGVKGKLGRLIKDKSVRAVIEAPVGRHSEKPNEFREAIEKLCGDAPRIELFARLAAPGWDCWGNEAPSLLTQSAA</sequence>
<evidence type="ECO:0000313" key="6">
    <source>
        <dbReference type="Proteomes" id="UP001596132"/>
    </source>
</evidence>
<gene>
    <name evidence="5" type="ORF">ACFPVW_16300</name>
</gene>
<reference evidence="6" key="1">
    <citation type="journal article" date="2019" name="Int. J. Syst. Evol. Microbiol.">
        <title>The Global Catalogue of Microorganisms (GCM) 10K type strain sequencing project: providing services to taxonomists for standard genome sequencing and annotation.</title>
        <authorList>
            <consortium name="The Broad Institute Genomics Platform"/>
            <consortium name="The Broad Institute Genome Sequencing Center for Infectious Disease"/>
            <person name="Wu L."/>
            <person name="Ma J."/>
        </authorList>
    </citation>
    <scope>NUCLEOTIDE SEQUENCE [LARGE SCALE GENOMIC DNA]</scope>
    <source>
        <strain evidence="6">KCTC 15012</strain>
    </source>
</reference>
<dbReference type="PANTHER" id="PTHR12829:SF7">
    <property type="entry name" value="N6-ADENOSINE-METHYLTRANSFERASE CATALYTIC SUBUNIT"/>
    <property type="match status" value="1"/>
</dbReference>
<name>A0ABW0YF81_9GAMM</name>
<dbReference type="PANTHER" id="PTHR12829">
    <property type="entry name" value="N6-ADENOSINE-METHYLTRANSFERASE"/>
    <property type="match status" value="1"/>
</dbReference>
<dbReference type="GO" id="GO:0032259">
    <property type="term" value="P:methylation"/>
    <property type="evidence" value="ECO:0007669"/>
    <property type="project" value="UniProtKB-KW"/>
</dbReference>
<dbReference type="Pfam" id="PF05063">
    <property type="entry name" value="MT-A70"/>
    <property type="match status" value="1"/>
</dbReference>
<evidence type="ECO:0000256" key="1">
    <source>
        <dbReference type="ARBA" id="ARBA00022603"/>
    </source>
</evidence>
<evidence type="ECO:0000256" key="4">
    <source>
        <dbReference type="PROSITE-ProRule" id="PRU00489"/>
    </source>
</evidence>
<protein>
    <submittedName>
        <fullName evidence="5">MT-A70 family methyltransferase</fullName>
    </submittedName>
</protein>
<comment type="similarity">
    <text evidence="4">Belongs to the MT-A70-like family.</text>
</comment>